<dbReference type="InterPro" id="IPR050147">
    <property type="entry name" value="Ser/Thr_Dehydratase"/>
</dbReference>
<evidence type="ECO:0000256" key="5">
    <source>
        <dbReference type="ARBA" id="ARBA00023239"/>
    </source>
</evidence>
<dbReference type="GO" id="GO:0003941">
    <property type="term" value="F:L-serine ammonia-lyase activity"/>
    <property type="evidence" value="ECO:0007669"/>
    <property type="project" value="TreeGrafter"/>
</dbReference>
<dbReference type="EC" id="1.5.1.25" evidence="2"/>
<keyword evidence="4" id="KW-0663">Pyridoxal phosphate</keyword>
<feature type="domain" description="Tryptophan synthase beta chain-like PALP" evidence="22">
    <location>
        <begin position="395"/>
        <end position="692"/>
    </location>
</feature>
<dbReference type="OrthoDB" id="4418812at2759"/>
<comment type="caution">
    <text evidence="24">The sequence shown here is derived from an EMBL/GenBank/DDBJ whole genome shotgun (WGS) entry which is preliminary data.</text>
</comment>
<evidence type="ECO:0000256" key="17">
    <source>
        <dbReference type="ARBA" id="ARBA00093264"/>
    </source>
</evidence>
<evidence type="ECO:0000256" key="8">
    <source>
        <dbReference type="ARBA" id="ARBA00042605"/>
    </source>
</evidence>
<comment type="catalytic activity">
    <reaction evidence="11">
        <text>L-proline + NADP(+) = 1-pyrroline-2-carboxylate + NADPH + H(+)</text>
        <dbReference type="Rhea" id="RHEA:20317"/>
        <dbReference type="ChEBI" id="CHEBI:15378"/>
        <dbReference type="ChEBI" id="CHEBI:39785"/>
        <dbReference type="ChEBI" id="CHEBI:57783"/>
        <dbReference type="ChEBI" id="CHEBI:58349"/>
        <dbReference type="ChEBI" id="CHEBI:60039"/>
        <dbReference type="EC" id="1.5.1.1"/>
    </reaction>
    <physiologicalReaction direction="right-to-left" evidence="11">
        <dbReference type="Rhea" id="RHEA:20319"/>
    </physiologicalReaction>
</comment>
<dbReference type="Proteomes" id="UP000677228">
    <property type="component" value="Unassembled WGS sequence"/>
</dbReference>
<comment type="cofactor">
    <cofactor evidence="1">
        <name>pyridoxal 5'-phosphate</name>
        <dbReference type="ChEBI" id="CHEBI:597326"/>
    </cofactor>
</comment>
<evidence type="ECO:0000313" key="25">
    <source>
        <dbReference type="EMBL" id="CAF3634771.1"/>
    </source>
</evidence>
<evidence type="ECO:0000256" key="7">
    <source>
        <dbReference type="ARBA" id="ARBA00041766"/>
    </source>
</evidence>
<dbReference type="GO" id="GO:0004794">
    <property type="term" value="F:threonine deaminase activity"/>
    <property type="evidence" value="ECO:0007669"/>
    <property type="project" value="TreeGrafter"/>
</dbReference>
<dbReference type="EC" id="1.5.1.1" evidence="20"/>
<comment type="catalytic activity">
    <reaction evidence="12">
        <text>(3R)-1,4-thiomorpholine-3-carboxylate + NAD(+) = 3,4-dehydrothiomorpholine-3-carboxylate + NADH + 2 H(+)</text>
        <dbReference type="Rhea" id="RHEA:12504"/>
        <dbReference type="ChEBI" id="CHEBI:15378"/>
        <dbReference type="ChEBI" id="CHEBI:57540"/>
        <dbReference type="ChEBI" id="CHEBI:57945"/>
        <dbReference type="ChEBI" id="CHEBI:58517"/>
        <dbReference type="ChEBI" id="CHEBI:176873"/>
        <dbReference type="EC" id="1.5.1.25"/>
    </reaction>
    <physiologicalReaction direction="right-to-left" evidence="12">
        <dbReference type="Rhea" id="RHEA:12506"/>
    </physiologicalReaction>
</comment>
<evidence type="ECO:0000313" key="27">
    <source>
        <dbReference type="Proteomes" id="UP000663829"/>
    </source>
</evidence>
<protein>
    <recommendedName>
        <fullName evidence="3">Ketimine reductase mu-crystallin</fullName>
        <ecNumber evidence="20">1.5.1.1</ecNumber>
        <ecNumber evidence="2">1.5.1.25</ecNumber>
    </recommendedName>
    <alternativeName>
        <fullName evidence="21">1-piperideine-2-carboxylate/1-pyrroline-2-carboxylate reductase</fullName>
    </alternativeName>
    <alternativeName>
        <fullName evidence="7">L-serine deaminase</fullName>
    </alternativeName>
    <alternativeName>
        <fullName evidence="8">L-threonine dehydratase</fullName>
    </alternativeName>
    <alternativeName>
        <fullName evidence="6">NADP-regulated thyroid-hormone-binding protein</fullName>
    </alternativeName>
</protein>
<reference evidence="24" key="1">
    <citation type="submission" date="2021-02" db="EMBL/GenBank/DDBJ databases">
        <authorList>
            <person name="Nowell W R."/>
        </authorList>
    </citation>
    <scope>NUCLEOTIDE SEQUENCE</scope>
</reference>
<comment type="subunit">
    <text evidence="19">Homodimer. Binds the thyroid hormone triiodothyronine (T3); T3 binding inhibits enzymatic activity.</text>
</comment>
<evidence type="ECO:0000256" key="4">
    <source>
        <dbReference type="ARBA" id="ARBA00022898"/>
    </source>
</evidence>
<evidence type="ECO:0000256" key="19">
    <source>
        <dbReference type="ARBA" id="ARBA00093567"/>
    </source>
</evidence>
<sequence>MKFFNHKQIQELMPMNKCIETMEKMFEMFSNNIDHTYFSFPVRTALHVPQSLIPKTYEKQISILGYMPSFANLSELQLNMDFKSFIATKIITVYMPSENTHLGLVLLFEAINGHLIGLFDAKTITSIRTAACSAVAAKYLLDITNYHHHLNIAIIGNGEQARMHTLALAYAFISTNLFLNIIITGRNEIKLNNCVIEIQKLLNDNKLNKRIDVKYSINIEQTVYSSNLICTVTSSQTPILNHKWVKHDTVIIAVGACKSTFREIDSDLVRDSILIVDHKESALKEAGDILIPISEGIITETHIFCELGDIITKKKILPKTNSNIILFKSLGLAIEDLMTCVQIYSDALKYTDSTLFYTLLNVDSICTQNVIEDIYPFPQLHHIYNAQKTIENISKQTPLVLLNDSNYANMIYLKLENLQPIGSYKLRPAANVLLGIKEKNLDMFDHIQKTGVVTCSAGNFAQGIAYVCKQLNIPCTIIIPSHAPEIKRNAILRINNQVQLVTMEMNEYWNTFINEKYKENESLYFISPGTNPYCMAGNGTIALEILQQLPKSVPLDKLVVLVPYGGGAMTLGICIALKSINPNIQVYACEVETAAPLYASLNAGKPTEIVYNPSFVDGIGAKEVLPNNFYKLKQILNGSLVVSLKDVSHALKLLVERNHVVAEGAGATSVAVALKYFSSIFNQKVIVCVISGGNIDTVKLIQVLTDNL</sequence>
<organism evidence="24 27">
    <name type="scientific">Didymodactylos carnosus</name>
    <dbReference type="NCBI Taxonomy" id="1234261"/>
    <lineage>
        <taxon>Eukaryota</taxon>
        <taxon>Metazoa</taxon>
        <taxon>Spiralia</taxon>
        <taxon>Gnathifera</taxon>
        <taxon>Rotifera</taxon>
        <taxon>Eurotatoria</taxon>
        <taxon>Bdelloidea</taxon>
        <taxon>Philodinida</taxon>
        <taxon>Philodinidae</taxon>
        <taxon>Didymodactylos</taxon>
    </lineage>
</organism>
<evidence type="ECO:0000256" key="13">
    <source>
        <dbReference type="ARBA" id="ARBA00093227"/>
    </source>
</evidence>
<accession>A0A814A107</accession>
<dbReference type="GO" id="GO:0047127">
    <property type="term" value="F:thiomorpholine-carboxylate dehydrogenase activity"/>
    <property type="evidence" value="ECO:0007669"/>
    <property type="project" value="UniProtKB-EC"/>
</dbReference>
<dbReference type="Proteomes" id="UP000663829">
    <property type="component" value="Unassembled WGS sequence"/>
</dbReference>
<dbReference type="InterPro" id="IPR001926">
    <property type="entry name" value="TrpB-like_PALP"/>
</dbReference>
<dbReference type="GO" id="GO:0050241">
    <property type="term" value="F:pyrroline-2-carboxylate reductase activity"/>
    <property type="evidence" value="ECO:0007669"/>
    <property type="project" value="UniProtKB-EC"/>
</dbReference>
<keyword evidence="27" id="KW-1185">Reference proteome</keyword>
<evidence type="ECO:0000256" key="3">
    <source>
        <dbReference type="ARBA" id="ARBA00015173"/>
    </source>
</evidence>
<dbReference type="EMBL" id="CAJNOQ010001616">
    <property type="protein sequence ID" value="CAF0907140.1"/>
    <property type="molecule type" value="Genomic_DNA"/>
</dbReference>
<gene>
    <name evidence="24" type="ORF">GPM918_LOCUS8951</name>
    <name evidence="23" type="ORF">OVA965_LOCUS7067</name>
    <name evidence="26" type="ORF">SRO942_LOCUS8952</name>
    <name evidence="25" type="ORF">TMI583_LOCUS7063</name>
</gene>
<comment type="catalytic activity">
    <reaction evidence="16">
        <text>(3R)-1,4-thiomorpholine-3-carboxylate + NADP(+) = 3,4-dehydrothiomorpholine-3-carboxylate + NADPH + 2 H(+)</text>
        <dbReference type="Rhea" id="RHEA:12500"/>
        <dbReference type="ChEBI" id="CHEBI:15378"/>
        <dbReference type="ChEBI" id="CHEBI:57783"/>
        <dbReference type="ChEBI" id="CHEBI:58349"/>
        <dbReference type="ChEBI" id="CHEBI:58517"/>
        <dbReference type="ChEBI" id="CHEBI:176873"/>
        <dbReference type="EC" id="1.5.1.25"/>
    </reaction>
    <physiologicalReaction direction="right-to-left" evidence="16">
        <dbReference type="Rhea" id="RHEA:12502"/>
    </physiologicalReaction>
</comment>
<dbReference type="Gene3D" id="3.30.1780.10">
    <property type="entry name" value="ornithine cyclodeaminase, domain 1"/>
    <property type="match status" value="1"/>
</dbReference>
<dbReference type="GO" id="GO:0009097">
    <property type="term" value="P:isoleucine biosynthetic process"/>
    <property type="evidence" value="ECO:0007669"/>
    <property type="project" value="TreeGrafter"/>
</dbReference>
<dbReference type="InterPro" id="IPR036052">
    <property type="entry name" value="TrpB-like_PALP_sf"/>
</dbReference>
<dbReference type="SUPFAM" id="SSF53686">
    <property type="entry name" value="Tryptophan synthase beta subunit-like PLP-dependent enzymes"/>
    <property type="match status" value="1"/>
</dbReference>
<dbReference type="SUPFAM" id="SSF51735">
    <property type="entry name" value="NAD(P)-binding Rossmann-fold domains"/>
    <property type="match status" value="1"/>
</dbReference>
<comment type="catalytic activity">
    <reaction evidence="18">
        <text>L-pipecolate + NADP(+) = Delta(1)-piperideine-2-carboxylate + NADPH + H(+)</text>
        <dbReference type="Rhea" id="RHEA:12524"/>
        <dbReference type="ChEBI" id="CHEBI:15378"/>
        <dbReference type="ChEBI" id="CHEBI:57783"/>
        <dbReference type="ChEBI" id="CHEBI:58349"/>
        <dbReference type="ChEBI" id="CHEBI:61185"/>
        <dbReference type="ChEBI" id="CHEBI:77631"/>
        <dbReference type="EC" id="1.5.1.1"/>
    </reaction>
    <physiologicalReaction direction="right-to-left" evidence="18">
        <dbReference type="Rhea" id="RHEA:12526"/>
    </physiologicalReaction>
</comment>
<name>A0A814A107_9BILA</name>
<evidence type="ECO:0000256" key="14">
    <source>
        <dbReference type="ARBA" id="ARBA00093248"/>
    </source>
</evidence>
<evidence type="ECO:0000256" key="9">
    <source>
        <dbReference type="ARBA" id="ARBA00093190"/>
    </source>
</evidence>
<dbReference type="PANTHER" id="PTHR48078">
    <property type="entry name" value="THREONINE DEHYDRATASE, MITOCHONDRIAL-RELATED"/>
    <property type="match status" value="1"/>
</dbReference>
<dbReference type="InterPro" id="IPR036291">
    <property type="entry name" value="NAD(P)-bd_dom_sf"/>
</dbReference>
<evidence type="ECO:0000313" key="26">
    <source>
        <dbReference type="EMBL" id="CAF3688722.1"/>
    </source>
</evidence>
<evidence type="ECO:0000256" key="20">
    <source>
        <dbReference type="ARBA" id="ARBA00093598"/>
    </source>
</evidence>
<dbReference type="EMBL" id="CAJOBA010002205">
    <property type="protein sequence ID" value="CAF3634771.1"/>
    <property type="molecule type" value="Genomic_DNA"/>
</dbReference>
<evidence type="ECO:0000313" key="23">
    <source>
        <dbReference type="EMBL" id="CAF0849508.1"/>
    </source>
</evidence>
<proteinExistence type="predicted"/>
<evidence type="ECO:0000259" key="22">
    <source>
        <dbReference type="Pfam" id="PF00291"/>
    </source>
</evidence>
<evidence type="ECO:0000256" key="11">
    <source>
        <dbReference type="ARBA" id="ARBA00093203"/>
    </source>
</evidence>
<dbReference type="Gene3D" id="3.40.50.1100">
    <property type="match status" value="2"/>
</dbReference>
<dbReference type="Proteomes" id="UP000681722">
    <property type="component" value="Unassembled WGS sequence"/>
</dbReference>
<evidence type="ECO:0000256" key="12">
    <source>
        <dbReference type="ARBA" id="ARBA00093226"/>
    </source>
</evidence>
<dbReference type="InterPro" id="IPR003462">
    <property type="entry name" value="ODC_Mu_crystall"/>
</dbReference>
<evidence type="ECO:0000256" key="1">
    <source>
        <dbReference type="ARBA" id="ARBA00001933"/>
    </source>
</evidence>
<dbReference type="AlphaFoldDB" id="A0A814A107"/>
<dbReference type="PANTHER" id="PTHR48078:SF6">
    <property type="entry name" value="L-THREONINE DEHYDRATASE CATABOLIC TDCB"/>
    <property type="match status" value="1"/>
</dbReference>
<comment type="catalytic activity">
    <reaction evidence="9">
        <text>L-pipecolate + NAD(+) = Delta(1)-piperideine-2-carboxylate + NADH + H(+)</text>
        <dbReference type="Rhea" id="RHEA:30807"/>
        <dbReference type="ChEBI" id="CHEBI:15378"/>
        <dbReference type="ChEBI" id="CHEBI:57540"/>
        <dbReference type="ChEBI" id="CHEBI:57945"/>
        <dbReference type="ChEBI" id="CHEBI:61185"/>
        <dbReference type="ChEBI" id="CHEBI:77631"/>
        <dbReference type="EC" id="1.5.1.1"/>
    </reaction>
    <physiologicalReaction direction="right-to-left" evidence="9">
        <dbReference type="Rhea" id="RHEA:30809"/>
    </physiologicalReaction>
</comment>
<comment type="catalytic activity">
    <reaction evidence="15">
        <text>(S)-cystathionine ketimine + NADH + 2 H(+) = (3R,5S)-2,3,5,6,7-pentahydro-1,4-thiazepine-3,5-dicarboxylate + NAD(+)</text>
        <dbReference type="Rhea" id="RHEA:68032"/>
        <dbReference type="ChEBI" id="CHEBI:15378"/>
        <dbReference type="ChEBI" id="CHEBI:57540"/>
        <dbReference type="ChEBI" id="CHEBI:57945"/>
        <dbReference type="ChEBI" id="CHEBI:176808"/>
        <dbReference type="ChEBI" id="CHEBI:176810"/>
    </reaction>
    <physiologicalReaction direction="left-to-right" evidence="15">
        <dbReference type="Rhea" id="RHEA:68033"/>
    </physiologicalReaction>
</comment>
<dbReference type="EMBL" id="CAJOBC010001616">
    <property type="protein sequence ID" value="CAF3688722.1"/>
    <property type="molecule type" value="Genomic_DNA"/>
</dbReference>
<evidence type="ECO:0000256" key="16">
    <source>
        <dbReference type="ARBA" id="ARBA00093263"/>
    </source>
</evidence>
<comment type="catalytic activity">
    <reaction evidence="13">
        <text>(S)-cystathionine ketimine + NADPH + 2 H(+) = (3R,5S)-2,3,5,6,7-pentahydro-1,4-thiazepine-3,5-dicarboxylate + NADP(+)</text>
        <dbReference type="Rhea" id="RHEA:68036"/>
        <dbReference type="ChEBI" id="CHEBI:15378"/>
        <dbReference type="ChEBI" id="CHEBI:57783"/>
        <dbReference type="ChEBI" id="CHEBI:58349"/>
        <dbReference type="ChEBI" id="CHEBI:176808"/>
        <dbReference type="ChEBI" id="CHEBI:176810"/>
    </reaction>
    <physiologicalReaction direction="left-to-right" evidence="13">
        <dbReference type="Rhea" id="RHEA:68037"/>
    </physiologicalReaction>
</comment>
<dbReference type="InterPro" id="IPR023401">
    <property type="entry name" value="ODC_N"/>
</dbReference>
<dbReference type="Pfam" id="PF00291">
    <property type="entry name" value="PALP"/>
    <property type="match status" value="1"/>
</dbReference>
<comment type="catalytic activity">
    <reaction evidence="17">
        <text>L-proline + NAD(+) = 1-pyrroline-2-carboxylate + NADH + H(+)</text>
        <dbReference type="Rhea" id="RHEA:20321"/>
        <dbReference type="ChEBI" id="CHEBI:15378"/>
        <dbReference type="ChEBI" id="CHEBI:39785"/>
        <dbReference type="ChEBI" id="CHEBI:57540"/>
        <dbReference type="ChEBI" id="CHEBI:57945"/>
        <dbReference type="ChEBI" id="CHEBI:60039"/>
        <dbReference type="EC" id="1.5.1.1"/>
    </reaction>
    <physiologicalReaction direction="right-to-left" evidence="17">
        <dbReference type="Rhea" id="RHEA:20323"/>
    </physiologicalReaction>
</comment>
<evidence type="ECO:0000256" key="2">
    <source>
        <dbReference type="ARBA" id="ARBA00012883"/>
    </source>
</evidence>
<evidence type="ECO:0000256" key="18">
    <source>
        <dbReference type="ARBA" id="ARBA00093273"/>
    </source>
</evidence>
<dbReference type="Pfam" id="PF02423">
    <property type="entry name" value="OCD_Mu_crystall"/>
    <property type="match status" value="1"/>
</dbReference>
<dbReference type="EMBL" id="CAJNOK010002205">
    <property type="protein sequence ID" value="CAF0849508.1"/>
    <property type="molecule type" value="Genomic_DNA"/>
</dbReference>
<comment type="catalytic activity">
    <reaction evidence="14">
        <text>(R)-lanthionine ketimine + NADPH + 2 H(+) = (3R,5R)-1,4-thiomorpholine-3,5-dicarboxylate + NADP(+)</text>
        <dbReference type="Rhea" id="RHEA:68040"/>
        <dbReference type="ChEBI" id="CHEBI:15378"/>
        <dbReference type="ChEBI" id="CHEBI:57783"/>
        <dbReference type="ChEBI" id="CHEBI:58349"/>
        <dbReference type="ChEBI" id="CHEBI:176891"/>
        <dbReference type="ChEBI" id="CHEBI:176892"/>
    </reaction>
    <physiologicalReaction direction="left-to-right" evidence="14">
        <dbReference type="Rhea" id="RHEA:68041"/>
    </physiologicalReaction>
</comment>
<evidence type="ECO:0000313" key="24">
    <source>
        <dbReference type="EMBL" id="CAF0907140.1"/>
    </source>
</evidence>
<evidence type="ECO:0000256" key="6">
    <source>
        <dbReference type="ARBA" id="ARBA00033420"/>
    </source>
</evidence>
<evidence type="ECO:0000256" key="10">
    <source>
        <dbReference type="ARBA" id="ARBA00093197"/>
    </source>
</evidence>
<comment type="catalytic activity">
    <reaction evidence="10">
        <text>Delta(2)-thiazoline-2-carboxylate + NADPH + 2 H(+) = L-thiazolidine-2-carboxylate + NADP(+)</text>
        <dbReference type="Rhea" id="RHEA:68072"/>
        <dbReference type="ChEBI" id="CHEBI:15378"/>
        <dbReference type="ChEBI" id="CHEBI:57783"/>
        <dbReference type="ChEBI" id="CHEBI:58349"/>
        <dbReference type="ChEBI" id="CHEBI:176895"/>
        <dbReference type="ChEBI" id="CHEBI:176896"/>
    </reaction>
    <physiologicalReaction direction="left-to-right" evidence="10">
        <dbReference type="Rhea" id="RHEA:68073"/>
    </physiologicalReaction>
</comment>
<dbReference type="Gene3D" id="3.40.50.720">
    <property type="entry name" value="NAD(P)-binding Rossmann-like Domain"/>
    <property type="match status" value="1"/>
</dbReference>
<dbReference type="GO" id="GO:0006567">
    <property type="term" value="P:L-threonine catabolic process"/>
    <property type="evidence" value="ECO:0007669"/>
    <property type="project" value="TreeGrafter"/>
</dbReference>
<evidence type="ECO:0000256" key="15">
    <source>
        <dbReference type="ARBA" id="ARBA00093250"/>
    </source>
</evidence>
<dbReference type="GO" id="GO:0006565">
    <property type="term" value="P:L-serine catabolic process"/>
    <property type="evidence" value="ECO:0007669"/>
    <property type="project" value="TreeGrafter"/>
</dbReference>
<keyword evidence="5" id="KW-0456">Lyase</keyword>
<dbReference type="Proteomes" id="UP000682733">
    <property type="component" value="Unassembled WGS sequence"/>
</dbReference>
<evidence type="ECO:0000256" key="21">
    <source>
        <dbReference type="ARBA" id="ARBA00093650"/>
    </source>
</evidence>